<evidence type="ECO:0000256" key="2">
    <source>
        <dbReference type="ARBA" id="ARBA00011032"/>
    </source>
</evidence>
<dbReference type="Pfam" id="PF02730">
    <property type="entry name" value="AFOR_N"/>
    <property type="match status" value="1"/>
</dbReference>
<evidence type="ECO:0000256" key="8">
    <source>
        <dbReference type="ARBA" id="ARBA00049934"/>
    </source>
</evidence>
<dbReference type="InterPro" id="IPR001203">
    <property type="entry name" value="OxRdtase_Ald_Fedxn_C"/>
</dbReference>
<dbReference type="GO" id="GO:0009055">
    <property type="term" value="F:electron transfer activity"/>
    <property type="evidence" value="ECO:0007669"/>
    <property type="project" value="InterPro"/>
</dbReference>
<evidence type="ECO:0000256" key="5">
    <source>
        <dbReference type="ARBA" id="ARBA00023002"/>
    </source>
</evidence>
<comment type="cofactor">
    <cofactor evidence="8">
        <name>tungstopterin</name>
        <dbReference type="ChEBI" id="CHEBI:30402"/>
    </cofactor>
</comment>
<accession>A0A212QW29</accession>
<keyword evidence="5" id="KW-0560">Oxidoreductase</keyword>
<dbReference type="PANTHER" id="PTHR30038:SF0">
    <property type="entry name" value="TUNGSTEN-CONTAINING ALDEHYDE FERREDOXIN OXIDOREDUCTASE"/>
    <property type="match status" value="1"/>
</dbReference>
<name>A0A212QW29_9CHLR</name>
<keyword evidence="4" id="KW-0479">Metal-binding</keyword>
<dbReference type="InterPro" id="IPR036021">
    <property type="entry name" value="Tungsten_al_ferr_oxy-like_C"/>
</dbReference>
<dbReference type="InterPro" id="IPR051919">
    <property type="entry name" value="W-dependent_AOR"/>
</dbReference>
<dbReference type="Pfam" id="PF01314">
    <property type="entry name" value="AFOR_C"/>
    <property type="match status" value="1"/>
</dbReference>
<dbReference type="SMART" id="SM00790">
    <property type="entry name" value="AFOR_N"/>
    <property type="match status" value="1"/>
</dbReference>
<dbReference type="GO" id="GO:0016625">
    <property type="term" value="F:oxidoreductase activity, acting on the aldehyde or oxo group of donors, iron-sulfur protein as acceptor"/>
    <property type="evidence" value="ECO:0007669"/>
    <property type="project" value="InterPro"/>
</dbReference>
<evidence type="ECO:0000313" key="11">
    <source>
        <dbReference type="Proteomes" id="UP000197025"/>
    </source>
</evidence>
<dbReference type="SUPFAM" id="SSF56228">
    <property type="entry name" value="Aldehyde ferredoxin oxidoreductase, N-terminal domain"/>
    <property type="match status" value="1"/>
</dbReference>
<proteinExistence type="inferred from homology"/>
<comment type="similarity">
    <text evidence="2">Belongs to the AOR/FOR family.</text>
</comment>
<sequence length="631" mass="69813">MGYGYAGRILHVDLSEGRLWVETPPESFYRTYMGGSAMGLYYILREMPPGIDPFDPRNVLTLFLSPLTGAPISGQSRLMANAKSPLTGAIGDSQSGGFFPAELKYAGFDGIVIRGRAPRPVYLWIHDGEAELRDASHLWGRITGEAERMLQEELGDDQIEVAQIGPAGERLVRFAAIMNMSNRANGRTGMGAVMGSKNLKAIVVRGRRKVTVADPKTLAELAQWGARHIEDNPDVQGLALYGTASVVAWQQMAGTLPTYNYNAGQFEGFEKITGERMAETILKERDTCYACVVRCKRVVETEWNGRKVDPFYGGPEYETIATFGSYCGIDDLDAIALANQLCNQYGVDTISCGATIAWAMECFENGVLTEAEIGFPLRFGDAGAMLRLLEMILKREGIGDVLAEGSARAADRLGKGHEFLITVKNQEAPAHMPQAKRSLGLIYAVNPFGADHQSSEHDPMYEEGASELYLRRLALLGLTDPPPPGSLNEEKIRFAYLTQLFYSFLDSAGLCQFVYGPAWTLYGPEETVQMVRAVTGWSDFTLEELLRIGERRLNMLRWFNAREGLDRRADQLPKKFFKALQGTGPTAGVALSREEMERALDRYYEMAGWTREGIPTPEKLRALGLGWLLEA</sequence>
<dbReference type="OrthoDB" id="9763894at2"/>
<keyword evidence="3" id="KW-0004">4Fe-4S</keyword>
<dbReference type="InParanoid" id="A0A212QW29"/>
<dbReference type="EMBL" id="FYEK01000027">
    <property type="protein sequence ID" value="SNB63744.1"/>
    <property type="molecule type" value="Genomic_DNA"/>
</dbReference>
<keyword evidence="7" id="KW-0411">Iron-sulfur</keyword>
<dbReference type="InterPro" id="IPR013983">
    <property type="entry name" value="Ald_Fedxn_OxRdtase_N"/>
</dbReference>
<dbReference type="InterPro" id="IPR036503">
    <property type="entry name" value="Ald_Fedxn_OxRdtase_N_sf"/>
</dbReference>
<dbReference type="Gene3D" id="1.10.569.10">
    <property type="entry name" value="Aldehyde Ferredoxin Oxidoreductase Protein, subunit A, domain 2"/>
    <property type="match status" value="1"/>
</dbReference>
<dbReference type="Gene3D" id="3.60.9.10">
    <property type="entry name" value="Aldehyde ferredoxin oxidoreductase, N-terminal domain"/>
    <property type="match status" value="1"/>
</dbReference>
<dbReference type="PANTHER" id="PTHR30038">
    <property type="entry name" value="ALDEHYDE FERREDOXIN OXIDOREDUCTASE"/>
    <property type="match status" value="1"/>
</dbReference>
<dbReference type="RefSeq" id="WP_088570954.1">
    <property type="nucleotide sequence ID" value="NZ_FYEK01000027.1"/>
</dbReference>
<dbReference type="GO" id="GO:0046872">
    <property type="term" value="F:metal ion binding"/>
    <property type="evidence" value="ECO:0007669"/>
    <property type="project" value="UniProtKB-KW"/>
</dbReference>
<organism evidence="10 11">
    <name type="scientific">Thermoflexus hugenholtzii JAD2</name>
    <dbReference type="NCBI Taxonomy" id="877466"/>
    <lineage>
        <taxon>Bacteria</taxon>
        <taxon>Bacillati</taxon>
        <taxon>Chloroflexota</taxon>
        <taxon>Thermoflexia</taxon>
        <taxon>Thermoflexales</taxon>
        <taxon>Thermoflexaceae</taxon>
        <taxon>Thermoflexus</taxon>
    </lineage>
</organism>
<dbReference type="InterPro" id="IPR013985">
    <property type="entry name" value="Ald_Fedxn_OxRdtase_dom3"/>
</dbReference>
<gene>
    <name evidence="10" type="ORF">SAMN02746019_00006940</name>
</gene>
<dbReference type="AlphaFoldDB" id="A0A212QW29"/>
<dbReference type="Gene3D" id="1.10.599.10">
    <property type="entry name" value="Aldehyde Ferredoxin Oxidoreductase Protein, subunit A, domain 3"/>
    <property type="match status" value="1"/>
</dbReference>
<evidence type="ECO:0000256" key="1">
    <source>
        <dbReference type="ARBA" id="ARBA00001966"/>
    </source>
</evidence>
<evidence type="ECO:0000313" key="10">
    <source>
        <dbReference type="EMBL" id="SNB63744.1"/>
    </source>
</evidence>
<comment type="cofactor">
    <cofactor evidence="1">
        <name>[4Fe-4S] cluster</name>
        <dbReference type="ChEBI" id="CHEBI:49883"/>
    </cofactor>
</comment>
<evidence type="ECO:0000256" key="4">
    <source>
        <dbReference type="ARBA" id="ARBA00022723"/>
    </source>
</evidence>
<dbReference type="Proteomes" id="UP000197025">
    <property type="component" value="Unassembled WGS sequence"/>
</dbReference>
<reference evidence="11" key="1">
    <citation type="submission" date="2017-06" db="EMBL/GenBank/DDBJ databases">
        <authorList>
            <person name="Varghese N."/>
            <person name="Submissions S."/>
        </authorList>
    </citation>
    <scope>NUCLEOTIDE SEQUENCE [LARGE SCALE GENOMIC DNA]</scope>
    <source>
        <strain evidence="11">JAD2</strain>
    </source>
</reference>
<evidence type="ECO:0000259" key="9">
    <source>
        <dbReference type="SMART" id="SM00790"/>
    </source>
</evidence>
<feature type="domain" description="Aldehyde ferredoxin oxidoreductase N-terminal" evidence="9">
    <location>
        <begin position="5"/>
        <end position="208"/>
    </location>
</feature>
<dbReference type="SUPFAM" id="SSF48310">
    <property type="entry name" value="Aldehyde ferredoxin oxidoreductase, C-terminal domains"/>
    <property type="match status" value="1"/>
</dbReference>
<dbReference type="GO" id="GO:0051539">
    <property type="term" value="F:4 iron, 4 sulfur cluster binding"/>
    <property type="evidence" value="ECO:0007669"/>
    <property type="project" value="UniProtKB-KW"/>
</dbReference>
<dbReference type="InterPro" id="IPR013984">
    <property type="entry name" value="Ald_Fedxn_OxRdtase_dom2"/>
</dbReference>
<evidence type="ECO:0000256" key="7">
    <source>
        <dbReference type="ARBA" id="ARBA00023014"/>
    </source>
</evidence>
<protein>
    <submittedName>
        <fullName evidence="10">Aldehyde:ferredoxin oxidoreductase</fullName>
    </submittedName>
</protein>
<evidence type="ECO:0000256" key="6">
    <source>
        <dbReference type="ARBA" id="ARBA00023004"/>
    </source>
</evidence>
<keyword evidence="6" id="KW-0408">Iron</keyword>
<keyword evidence="11" id="KW-1185">Reference proteome</keyword>
<evidence type="ECO:0000256" key="3">
    <source>
        <dbReference type="ARBA" id="ARBA00022485"/>
    </source>
</evidence>